<feature type="domain" description="Amine oxidase" evidence="12">
    <location>
        <begin position="193"/>
        <end position="557"/>
    </location>
</feature>
<dbReference type="SUPFAM" id="SSF54373">
    <property type="entry name" value="FAD-linked reductases, C-terminal domain"/>
    <property type="match status" value="2"/>
</dbReference>
<comment type="similarity">
    <text evidence="4">Belongs to the protoporphyrinogen/coproporphyrinogen oxidase family. Protoporphyrinogen oxidase subfamily.</text>
</comment>
<evidence type="ECO:0000256" key="1">
    <source>
        <dbReference type="ARBA" id="ARBA00001974"/>
    </source>
</evidence>
<keyword evidence="7" id="KW-0274">FAD</keyword>
<dbReference type="Gene3D" id="3.50.50.60">
    <property type="entry name" value="FAD/NAD(P)-binding domain"/>
    <property type="match status" value="2"/>
</dbReference>
<evidence type="ECO:0000256" key="4">
    <source>
        <dbReference type="ARBA" id="ARBA00010551"/>
    </source>
</evidence>
<keyword evidence="6" id="KW-0285">Flavoprotein</keyword>
<dbReference type="GO" id="GO:0005743">
    <property type="term" value="C:mitochondrial inner membrane"/>
    <property type="evidence" value="ECO:0007669"/>
    <property type="project" value="TreeGrafter"/>
</dbReference>
<dbReference type="AlphaFoldDB" id="A0A642US15"/>
<dbReference type="InterPro" id="IPR036188">
    <property type="entry name" value="FAD/NAD-bd_sf"/>
</dbReference>
<keyword evidence="14" id="KW-1185">Reference proteome</keyword>
<comment type="pathway">
    <text evidence="3">Porphyrin-containing compound metabolism; protoporphyrin-IX biosynthesis; protoporphyrin-IX from protoporphyrinogen-IX: step 1/1.</text>
</comment>
<evidence type="ECO:0000259" key="12">
    <source>
        <dbReference type="Pfam" id="PF01593"/>
    </source>
</evidence>
<evidence type="ECO:0000256" key="9">
    <source>
        <dbReference type="ARBA" id="ARBA00023133"/>
    </source>
</evidence>
<comment type="catalytic activity">
    <reaction evidence="11">
        <text>protoporphyrinogen IX + 3 O2 = protoporphyrin IX + 3 H2O2</text>
        <dbReference type="Rhea" id="RHEA:25576"/>
        <dbReference type="ChEBI" id="CHEBI:15379"/>
        <dbReference type="ChEBI" id="CHEBI:16240"/>
        <dbReference type="ChEBI" id="CHEBI:57306"/>
        <dbReference type="ChEBI" id="CHEBI:57307"/>
        <dbReference type="EC" id="1.3.3.4"/>
    </reaction>
</comment>
<evidence type="ECO:0000256" key="6">
    <source>
        <dbReference type="ARBA" id="ARBA00022630"/>
    </source>
</evidence>
<proteinExistence type="inferred from homology"/>
<comment type="cofactor">
    <cofactor evidence="1">
        <name>FAD</name>
        <dbReference type="ChEBI" id="CHEBI:57692"/>
    </cofactor>
</comment>
<dbReference type="Pfam" id="PF01593">
    <property type="entry name" value="Amino_oxidase"/>
    <property type="match status" value="1"/>
</dbReference>
<evidence type="ECO:0000256" key="11">
    <source>
        <dbReference type="ARBA" id="ARBA00047554"/>
    </source>
</evidence>
<keyword evidence="10" id="KW-0627">Porphyrin biosynthesis</keyword>
<evidence type="ECO:0000313" key="14">
    <source>
        <dbReference type="Proteomes" id="UP000761534"/>
    </source>
</evidence>
<evidence type="ECO:0000256" key="5">
    <source>
        <dbReference type="ARBA" id="ARBA00012867"/>
    </source>
</evidence>
<evidence type="ECO:0000256" key="8">
    <source>
        <dbReference type="ARBA" id="ARBA00023002"/>
    </source>
</evidence>
<dbReference type="OrthoDB" id="438553at2759"/>
<evidence type="ECO:0000256" key="2">
    <source>
        <dbReference type="ARBA" id="ARBA00002600"/>
    </source>
</evidence>
<dbReference type="GO" id="GO:0006782">
    <property type="term" value="P:protoporphyrinogen IX biosynthetic process"/>
    <property type="evidence" value="ECO:0007669"/>
    <property type="project" value="UniProtKB-UniPathway"/>
</dbReference>
<dbReference type="GO" id="GO:0004729">
    <property type="term" value="F:oxygen-dependent protoporphyrinogen oxidase activity"/>
    <property type="evidence" value="ECO:0007669"/>
    <property type="project" value="UniProtKB-EC"/>
</dbReference>
<comment type="function">
    <text evidence="2">Catalyzes the 6-electron oxidation of protoporphyrinogen-IX to form protoporphyrin-IX.</text>
</comment>
<evidence type="ECO:0000256" key="10">
    <source>
        <dbReference type="ARBA" id="ARBA00023244"/>
    </source>
</evidence>
<sequence>MRRTELNAVARGPRILGYRKRLYSTKTKDDNGVKNSEEKDRFIEEIEAGVDQATKGRYLPENRKNDAAWLAIINELTKPNRNTLLPLERDVTKSPTRILKKEPESNVNNAPVANGSAFRDVIDGFKLVCKLATGKAKFNWEKKPEVEQLEKDPVERALAVDSWEGFDEQCETAITRLHNLKSGEELVILGAGISGLSLAWFVAHARPDIKVRVLEKNSRVGGYMQSQKVDGSVFESGPRTLLPSHPGTKIATQLIEQLGMAEKLSGINKKEPVNTKAIAFNGELTKFPNSGPEALKFLYSPIMSGVKWGVLKDFLFARPRKADVKDESVESFVKRRFNHHVADRFVSAMIRGIYAGDIAELSARSITRLNKLYMLERTKKTSVFGAMFTGVLSAVDDYSKRALPLLSQALLGQTYSTYAKALDRQSMICLNGGIEQLASTLATELEAKFGDRVKIDLNKQVEFLKPGENTCEVGVRNSETPLTPSAVVSTLPAKAVAPMLAGSEEAANIASEIKFTTMAVVNMHFPTKQVTPNWFGFLVPKAEKDNNDILGVIFDSSVQNSAIPITECLLSEDKPAKEEDIMPFRIPEKTDKKPKEPLSVERVKQFFIEQLTDEPKGQKLSPMAQGQAFESTTLTVMMGGHLWDGKPIPSEDEILKSAVKGIQKYLPNGQDIKPSDFTSKITIQRQCIPQPTVGHTDRVQNIHDAISATYNNRLFLSGTSFGRGVGVGDCIVDSMIIASRFSEQRKLLYPQFYINQYMTATYPSLIA</sequence>
<protein>
    <recommendedName>
        <fullName evidence="5">protoporphyrinogen oxidase</fullName>
        <ecNumber evidence="5">1.3.3.4</ecNumber>
    </recommendedName>
</protein>
<keyword evidence="9" id="KW-0350">Heme biosynthesis</keyword>
<dbReference type="PANTHER" id="PTHR42923:SF3">
    <property type="entry name" value="PROTOPORPHYRINOGEN OXIDASE"/>
    <property type="match status" value="1"/>
</dbReference>
<dbReference type="UniPathway" id="UPA00251">
    <property type="reaction ID" value="UER00324"/>
</dbReference>
<organism evidence="13 14">
    <name type="scientific">Trichomonascus ciferrii</name>
    <dbReference type="NCBI Taxonomy" id="44093"/>
    <lineage>
        <taxon>Eukaryota</taxon>
        <taxon>Fungi</taxon>
        <taxon>Dikarya</taxon>
        <taxon>Ascomycota</taxon>
        <taxon>Saccharomycotina</taxon>
        <taxon>Dipodascomycetes</taxon>
        <taxon>Dipodascales</taxon>
        <taxon>Trichomonascaceae</taxon>
        <taxon>Trichomonascus</taxon>
        <taxon>Trichomonascus ciferrii complex</taxon>
    </lineage>
</organism>
<dbReference type="SUPFAM" id="SSF51905">
    <property type="entry name" value="FAD/NAD(P)-binding domain"/>
    <property type="match status" value="1"/>
</dbReference>
<keyword evidence="8" id="KW-0560">Oxidoreductase</keyword>
<dbReference type="NCBIfam" id="TIGR00562">
    <property type="entry name" value="proto_IX_ox"/>
    <property type="match status" value="1"/>
</dbReference>
<dbReference type="EC" id="1.3.3.4" evidence="5"/>
<reference evidence="13" key="1">
    <citation type="journal article" date="2019" name="G3 (Bethesda)">
        <title>Genome Assemblies of Two Rare Opportunistic Yeast Pathogens: Diutina rugosa (syn. Candida rugosa) and Trichomonascus ciferrii (syn. Candida ciferrii).</title>
        <authorList>
            <person name="Mixao V."/>
            <person name="Saus E."/>
            <person name="Hansen A.P."/>
            <person name="Lass-Florl C."/>
            <person name="Gabaldon T."/>
        </authorList>
    </citation>
    <scope>NUCLEOTIDE SEQUENCE</scope>
    <source>
        <strain evidence="13">CBS 4856</strain>
    </source>
</reference>
<evidence type="ECO:0000256" key="3">
    <source>
        <dbReference type="ARBA" id="ARBA00005073"/>
    </source>
</evidence>
<evidence type="ECO:0000256" key="7">
    <source>
        <dbReference type="ARBA" id="ARBA00022827"/>
    </source>
</evidence>
<name>A0A642US15_9ASCO</name>
<dbReference type="Proteomes" id="UP000761534">
    <property type="component" value="Unassembled WGS sequence"/>
</dbReference>
<comment type="caution">
    <text evidence="13">The sequence shown here is derived from an EMBL/GenBank/DDBJ whole genome shotgun (WGS) entry which is preliminary data.</text>
</comment>
<dbReference type="PANTHER" id="PTHR42923">
    <property type="entry name" value="PROTOPORPHYRINOGEN OXIDASE"/>
    <property type="match status" value="1"/>
</dbReference>
<dbReference type="VEuPathDB" id="FungiDB:TRICI_006140"/>
<dbReference type="InterPro" id="IPR002937">
    <property type="entry name" value="Amino_oxidase"/>
</dbReference>
<evidence type="ECO:0000313" key="13">
    <source>
        <dbReference type="EMBL" id="KAA8900761.1"/>
    </source>
</evidence>
<gene>
    <name evidence="13" type="ORF">TRICI_006140</name>
</gene>
<accession>A0A642US15</accession>
<dbReference type="InterPro" id="IPR050464">
    <property type="entry name" value="Zeta_carotene_desat/Oxidored"/>
</dbReference>
<dbReference type="EMBL" id="SWFS01000495">
    <property type="protein sequence ID" value="KAA8900761.1"/>
    <property type="molecule type" value="Genomic_DNA"/>
</dbReference>
<dbReference type="InterPro" id="IPR004572">
    <property type="entry name" value="Protoporphyrinogen_oxidase"/>
</dbReference>